<dbReference type="GO" id="GO:0006508">
    <property type="term" value="P:proteolysis"/>
    <property type="evidence" value="ECO:0007669"/>
    <property type="project" value="UniProtKB-KW"/>
</dbReference>
<dbReference type="EMBL" id="CP011388">
    <property type="protein sequence ID" value="ANE48945.1"/>
    <property type="molecule type" value="Genomic_DNA"/>
</dbReference>
<accession>A0A172TPG9</accession>
<dbReference type="GO" id="GO:0005886">
    <property type="term" value="C:plasma membrane"/>
    <property type="evidence" value="ECO:0007669"/>
    <property type="project" value="UniProtKB-SubCell"/>
</dbReference>
<feature type="transmembrane region" description="Helical" evidence="3">
    <location>
        <begin position="61"/>
        <end position="81"/>
    </location>
</feature>
<keyword evidence="1" id="KW-0645">Protease</keyword>
<dbReference type="PATRIC" id="fig|1178515.4.peg.3032"/>
<reference evidence="4 5" key="1">
    <citation type="submission" date="2015-01" db="EMBL/GenBank/DDBJ databases">
        <title>Paenibacillus swuensis/DY6/whole genome sequencing.</title>
        <authorList>
            <person name="Kim M.K."/>
            <person name="Srinivasan S."/>
            <person name="Lee J.-J."/>
        </authorList>
    </citation>
    <scope>NUCLEOTIDE SEQUENCE [LARGE SCALE GENOMIC DNA]</scope>
    <source>
        <strain evidence="4 5">DY6</strain>
    </source>
</reference>
<dbReference type="GO" id="GO:0004190">
    <property type="term" value="F:aspartic-type endopeptidase activity"/>
    <property type="evidence" value="ECO:0007669"/>
    <property type="project" value="UniProtKB-KW"/>
</dbReference>
<proteinExistence type="inferred from homology"/>
<keyword evidence="1" id="KW-0749">Sporulation</keyword>
<dbReference type="GO" id="GO:0030436">
    <property type="term" value="P:asexual sporulation"/>
    <property type="evidence" value="ECO:0007669"/>
    <property type="project" value="InterPro"/>
</dbReference>
<keyword evidence="1 3" id="KW-0472">Membrane</keyword>
<dbReference type="PIRSF" id="PIRSF018571">
    <property type="entry name" value="SpoIIGA"/>
    <property type="match status" value="1"/>
</dbReference>
<organism evidence="4 5">
    <name type="scientific">Paenibacillus swuensis</name>
    <dbReference type="NCBI Taxonomy" id="1178515"/>
    <lineage>
        <taxon>Bacteria</taxon>
        <taxon>Bacillati</taxon>
        <taxon>Bacillota</taxon>
        <taxon>Bacilli</taxon>
        <taxon>Bacillales</taxon>
        <taxon>Paenibacillaceae</taxon>
        <taxon>Paenibacillus</taxon>
    </lineage>
</organism>
<keyword evidence="1" id="KW-0064">Aspartyl protease</keyword>
<evidence type="ECO:0000313" key="4">
    <source>
        <dbReference type="EMBL" id="ANE48945.1"/>
    </source>
</evidence>
<keyword evidence="1" id="KW-1003">Cell membrane</keyword>
<feature type="transmembrane region" description="Helical" evidence="3">
    <location>
        <begin position="133"/>
        <end position="152"/>
    </location>
</feature>
<dbReference type="Proteomes" id="UP000076927">
    <property type="component" value="Chromosome"/>
</dbReference>
<feature type="transmembrane region" description="Helical" evidence="3">
    <location>
        <begin position="6"/>
        <end position="24"/>
    </location>
</feature>
<dbReference type="NCBIfam" id="TIGR02854">
    <property type="entry name" value="spore_II_GA"/>
    <property type="match status" value="1"/>
</dbReference>
<keyword evidence="3" id="KW-0812">Transmembrane</keyword>
<feature type="transmembrane region" description="Helical" evidence="3">
    <location>
        <begin position="88"/>
        <end position="109"/>
    </location>
</feature>
<evidence type="ECO:0000256" key="3">
    <source>
        <dbReference type="SAM" id="Phobius"/>
    </source>
</evidence>
<keyword evidence="3" id="KW-1133">Transmembrane helix</keyword>
<evidence type="ECO:0000256" key="1">
    <source>
        <dbReference type="PIRNR" id="PIRNR018571"/>
    </source>
</evidence>
<protein>
    <recommendedName>
        <fullName evidence="1">Sporulation sigma-E factor-processing peptidase</fullName>
        <ecNumber evidence="1">3.4.23.-</ecNumber>
    </recommendedName>
    <alternativeName>
        <fullName evidence="1">Membrane-associated aspartic protease</fullName>
    </alternativeName>
    <alternativeName>
        <fullName evidence="1">Stage II sporulation protein GA</fullName>
    </alternativeName>
</protein>
<keyword evidence="1" id="KW-0378">Hydrolase</keyword>
<feature type="active site" evidence="2">
    <location>
        <position position="185"/>
    </location>
</feature>
<comment type="subcellular location">
    <subcellularLocation>
        <location evidence="1">Cell membrane</location>
    </subcellularLocation>
</comment>
<gene>
    <name evidence="4" type="ORF">SY83_15085</name>
</gene>
<name>A0A172TPG9_9BACL</name>
<dbReference type="Pfam" id="PF03419">
    <property type="entry name" value="Peptidase_U4"/>
    <property type="match status" value="1"/>
</dbReference>
<dbReference type="OrthoDB" id="2690199at2"/>
<comment type="subunit">
    <text evidence="1">Self-associates. Interacts with SigE. Interacts with SpoIIR.</text>
</comment>
<dbReference type="STRING" id="1178515.SY83_15085"/>
<keyword evidence="5" id="KW-1185">Reference proteome</keyword>
<sequence length="308" mass="34344">MVVYADLIFLFNLLLDAFLLWATARTRLLKPKGWRIALASGLGASYVVLMFVPMLSFLFTFIAKMVMSVLMLLIAFGYGGAKRFWRNLGAFYCINFAAAGGILGAHYLLQQSSEVMNGIIITQTGLSFEIRELGALFIIVFLMISVVLYRVVFSGKRRQDNVAQHLAEVTVTMEEHEFVCTGLIDTGNHLYDPLTRTPVMIMEAAAWADFLPAGWIKRIQNAELDEIINAIGKDEFRYQDRLRLVPYRGVNSGTQFMLALKPDKVVIRTDKHVTEAVKVLIGLDGGQLSSDGAYKAIIHPALMEPVAL</sequence>
<dbReference type="EC" id="3.4.23.-" evidence="1"/>
<dbReference type="KEGG" id="pswu:SY83_15085"/>
<dbReference type="AlphaFoldDB" id="A0A172TPG9"/>
<evidence type="ECO:0000313" key="5">
    <source>
        <dbReference type="Proteomes" id="UP000076927"/>
    </source>
</evidence>
<comment type="function">
    <text evidence="1">Probable aspartic protease that is responsible for the proteolytic cleavage of the RNA polymerase sigma E factor (SigE/spoIIGB) to yield the active peptide in the mother cell during sporulation. Responds to a signal from the forespore that is triggered by the extracellular signal protein SpoIIR.</text>
</comment>
<evidence type="ECO:0000256" key="2">
    <source>
        <dbReference type="PIRSR" id="PIRSR018571-1"/>
    </source>
</evidence>
<dbReference type="InterPro" id="IPR005081">
    <property type="entry name" value="SpoIIGA"/>
</dbReference>
<comment type="similarity">
    <text evidence="1">Belongs to the peptidase U4 family.</text>
</comment>
<dbReference type="GO" id="GO:0030435">
    <property type="term" value="P:sporulation resulting in formation of a cellular spore"/>
    <property type="evidence" value="ECO:0007669"/>
    <property type="project" value="UniProtKB-KW"/>
</dbReference>
<feature type="transmembrane region" description="Helical" evidence="3">
    <location>
        <begin position="36"/>
        <end position="55"/>
    </location>
</feature>